<evidence type="ECO:0000256" key="1">
    <source>
        <dbReference type="SAM" id="Phobius"/>
    </source>
</evidence>
<dbReference type="Gene3D" id="2.60.120.1440">
    <property type="match status" value="1"/>
</dbReference>
<gene>
    <name evidence="5" type="ORF">E2R65_12690</name>
    <name evidence="4" type="ORF">GGR35_001820</name>
</gene>
<dbReference type="PANTHER" id="PTHR30273">
    <property type="entry name" value="PERIPLASMIC SIGNAL SENSOR AND SIGMA FACTOR ACTIVATOR FECR-RELATED"/>
    <property type="match status" value="1"/>
</dbReference>
<dbReference type="PANTHER" id="PTHR30273:SF2">
    <property type="entry name" value="PROTEIN FECR"/>
    <property type="match status" value="1"/>
</dbReference>
<evidence type="ECO:0000259" key="3">
    <source>
        <dbReference type="Pfam" id="PF16344"/>
    </source>
</evidence>
<dbReference type="EMBL" id="SNQG01000004">
    <property type="protein sequence ID" value="TEW65980.1"/>
    <property type="molecule type" value="Genomic_DNA"/>
</dbReference>
<proteinExistence type="predicted"/>
<dbReference type="InterPro" id="IPR032508">
    <property type="entry name" value="FecR_C"/>
</dbReference>
<evidence type="ECO:0000313" key="6">
    <source>
        <dbReference type="Proteomes" id="UP000297248"/>
    </source>
</evidence>
<feature type="domain" description="FecR protein" evidence="2">
    <location>
        <begin position="173"/>
        <end position="276"/>
    </location>
</feature>
<keyword evidence="1" id="KW-0472">Membrane</keyword>
<feature type="domain" description="Protein FecR C-terminal" evidence="3">
    <location>
        <begin position="322"/>
        <end position="391"/>
    </location>
</feature>
<dbReference type="Proteomes" id="UP000583101">
    <property type="component" value="Unassembled WGS sequence"/>
</dbReference>
<keyword evidence="1" id="KW-1133">Transmembrane helix</keyword>
<dbReference type="Pfam" id="PF16344">
    <property type="entry name" value="FecR_C"/>
    <property type="match status" value="1"/>
</dbReference>
<reference evidence="5" key="2">
    <citation type="submission" date="2019-03" db="EMBL/GenBank/DDBJ databases">
        <authorList>
            <person name="Yan Y.-Q."/>
            <person name="Du Z.-J."/>
        </authorList>
    </citation>
    <scope>NUCLEOTIDE SEQUENCE</scope>
    <source>
        <strain evidence="5">PP-F2FG21</strain>
    </source>
</reference>
<dbReference type="EMBL" id="JACIEG010000003">
    <property type="protein sequence ID" value="MBB3969217.1"/>
    <property type="molecule type" value="Genomic_DNA"/>
</dbReference>
<feature type="transmembrane region" description="Helical" evidence="1">
    <location>
        <begin position="70"/>
        <end position="91"/>
    </location>
</feature>
<protein>
    <submittedName>
        <fullName evidence="5">FecR family protein</fullName>
    </submittedName>
    <submittedName>
        <fullName evidence="4">Ferric-dicitrate binding protein FerR (Iron transport regulator)</fullName>
    </submittedName>
</protein>
<dbReference type="Gene3D" id="3.55.50.30">
    <property type="match status" value="1"/>
</dbReference>
<reference evidence="5 6" key="1">
    <citation type="journal article" date="2016" name="Int. J. Syst. Evol. Microbiol.">
        <title>Proposal of Mucilaginibacter phyllosphaerae sp. nov. isolated from the phyllosphere of Galium album.</title>
        <authorList>
            <person name="Aydogan E.L."/>
            <person name="Busse H.J."/>
            <person name="Moser G."/>
            <person name="Muller C."/>
            <person name="Kampfer P."/>
            <person name="Glaeser S.P."/>
        </authorList>
    </citation>
    <scope>NUCLEOTIDE SEQUENCE [LARGE SCALE GENOMIC DNA]</scope>
    <source>
        <strain evidence="5 6">PP-F2FG21</strain>
    </source>
</reference>
<sequence length="395" mass="43599">MKNKKAIALLEKYKQGNCTEAEKNLIEYWAHHLNESGNHGLSEADLEDASVTMWAKIDNQKPAKVRQIRWPAVAAAVLLFAALAVLFKIYVVNTGLKTGVSSAENRLANTIKVGGNKAVLTLANGKKVILDDLATAHITDEDGVRISKTAEGQLIYTVLANKNNTDGKVAYNTITTPKGGQYQVNLPDGSKVWLNAATTLRFPLTFQQGSRLVELSGEGYFEVKHLYPLNGQKVKFMVKTMGRTSQMVEVLGTHFNINAYTNEDAVKTTLLEGSVRVGALADNAISKQNTILKPGEQSVLANTRLAVVKADTEDVIAWKNGYFRFNDESLESIMRKVERWYNVDVRYDDDALKKISFAGVTTRFANVAELLKMLELTGEVKFRIDGNSIVVLGKK</sequence>
<dbReference type="OrthoDB" id="1099963at2"/>
<evidence type="ECO:0000259" key="2">
    <source>
        <dbReference type="Pfam" id="PF04773"/>
    </source>
</evidence>
<keyword evidence="1" id="KW-0812">Transmembrane</keyword>
<name>A0A4Y8ABX3_9SPHI</name>
<dbReference type="RefSeq" id="WP_134336843.1">
    <property type="nucleotide sequence ID" value="NZ_BMCZ01000002.1"/>
</dbReference>
<evidence type="ECO:0000313" key="4">
    <source>
        <dbReference type="EMBL" id="MBB3969217.1"/>
    </source>
</evidence>
<organism evidence="5 6">
    <name type="scientific">Mucilaginibacter phyllosphaerae</name>
    <dbReference type="NCBI Taxonomy" id="1812349"/>
    <lineage>
        <taxon>Bacteria</taxon>
        <taxon>Pseudomonadati</taxon>
        <taxon>Bacteroidota</taxon>
        <taxon>Sphingobacteriia</taxon>
        <taxon>Sphingobacteriales</taxon>
        <taxon>Sphingobacteriaceae</taxon>
        <taxon>Mucilaginibacter</taxon>
    </lineage>
</organism>
<dbReference type="AlphaFoldDB" id="A0A4Y8ABX3"/>
<evidence type="ECO:0000313" key="7">
    <source>
        <dbReference type="Proteomes" id="UP000583101"/>
    </source>
</evidence>
<comment type="caution">
    <text evidence="5">The sequence shown here is derived from an EMBL/GenBank/DDBJ whole genome shotgun (WGS) entry which is preliminary data.</text>
</comment>
<dbReference type="GO" id="GO:0016989">
    <property type="term" value="F:sigma factor antagonist activity"/>
    <property type="evidence" value="ECO:0007669"/>
    <property type="project" value="TreeGrafter"/>
</dbReference>
<reference evidence="4 7" key="3">
    <citation type="submission" date="2020-08" db="EMBL/GenBank/DDBJ databases">
        <title>Genomic Encyclopedia of Type Strains, Phase IV (KMG-IV): sequencing the most valuable type-strain genomes for metagenomic binning, comparative biology and taxonomic classification.</title>
        <authorList>
            <person name="Goeker M."/>
        </authorList>
    </citation>
    <scope>NUCLEOTIDE SEQUENCE [LARGE SCALE GENOMIC DNA]</scope>
    <source>
        <strain evidence="4 7">DSM 100995</strain>
    </source>
</reference>
<keyword evidence="7" id="KW-1185">Reference proteome</keyword>
<evidence type="ECO:0000313" key="5">
    <source>
        <dbReference type="EMBL" id="TEW65980.1"/>
    </source>
</evidence>
<dbReference type="InterPro" id="IPR006860">
    <property type="entry name" value="FecR"/>
</dbReference>
<dbReference type="Proteomes" id="UP000297248">
    <property type="component" value="Unassembled WGS sequence"/>
</dbReference>
<accession>A0A4Y8ABX3</accession>
<dbReference type="Pfam" id="PF04773">
    <property type="entry name" value="FecR"/>
    <property type="match status" value="1"/>
</dbReference>
<dbReference type="InterPro" id="IPR012373">
    <property type="entry name" value="Ferrdict_sens_TM"/>
</dbReference>